<dbReference type="STRING" id="301148.B4135_3195"/>
<evidence type="ECO:0000313" key="1">
    <source>
        <dbReference type="EMBL" id="KYD11643.1"/>
    </source>
</evidence>
<proteinExistence type="predicted"/>
<dbReference type="AlphaFoldDB" id="A0A150LGX0"/>
<protein>
    <submittedName>
        <fullName evidence="1">Uncharacterized protein</fullName>
    </submittedName>
</protein>
<reference evidence="1 2" key="1">
    <citation type="submission" date="2016-01" db="EMBL/GenBank/DDBJ databases">
        <title>Draft Genome Sequences of Seven Thermophilic Sporeformers Isolated from Foods.</title>
        <authorList>
            <person name="Berendsen E.M."/>
            <person name="Wells-Bennik M.H."/>
            <person name="Krawcyk A.O."/>
            <person name="De Jong A."/>
            <person name="Holsappel S."/>
            <person name="Eijlander R.T."/>
            <person name="Kuipers O.P."/>
        </authorList>
    </citation>
    <scope>NUCLEOTIDE SEQUENCE [LARGE SCALE GENOMIC DNA]</scope>
    <source>
        <strain evidence="1 2">B4135</strain>
    </source>
</reference>
<comment type="caution">
    <text evidence="1">The sequence shown here is derived from an EMBL/GenBank/DDBJ whole genome shotgun (WGS) entry which is preliminary data.</text>
</comment>
<sequence>MDSFTKKIPKKTENLPGFVKFPGLPGPGALSGGSFPLAAFH</sequence>
<evidence type="ECO:0000313" key="2">
    <source>
        <dbReference type="Proteomes" id="UP000075683"/>
    </source>
</evidence>
<name>A0A150LGX0_9BACI</name>
<accession>A0A150LGX0</accession>
<organism evidence="1 2">
    <name type="scientific">Caldibacillus debilis</name>
    <dbReference type="NCBI Taxonomy" id="301148"/>
    <lineage>
        <taxon>Bacteria</taxon>
        <taxon>Bacillati</taxon>
        <taxon>Bacillota</taxon>
        <taxon>Bacilli</taxon>
        <taxon>Bacillales</taxon>
        <taxon>Bacillaceae</taxon>
        <taxon>Caldibacillus</taxon>
    </lineage>
</organism>
<gene>
    <name evidence="1" type="ORF">B4135_3195</name>
</gene>
<dbReference type="Proteomes" id="UP000075683">
    <property type="component" value="Unassembled WGS sequence"/>
</dbReference>
<dbReference type="EMBL" id="LQYT01000108">
    <property type="protein sequence ID" value="KYD11643.1"/>
    <property type="molecule type" value="Genomic_DNA"/>
</dbReference>